<evidence type="ECO:0000256" key="1">
    <source>
        <dbReference type="SAM" id="MobiDB-lite"/>
    </source>
</evidence>
<accession>A0A524RKU9</accession>
<dbReference type="Proteomes" id="UP000317990">
    <property type="component" value="Unassembled WGS sequence"/>
</dbReference>
<keyword evidence="2" id="KW-0472">Membrane</keyword>
<proteinExistence type="predicted"/>
<keyword evidence="2" id="KW-0812">Transmembrane</keyword>
<protein>
    <submittedName>
        <fullName evidence="3">Uncharacterized protein</fullName>
    </submittedName>
</protein>
<feature type="transmembrane region" description="Helical" evidence="2">
    <location>
        <begin position="6"/>
        <end position="27"/>
    </location>
</feature>
<dbReference type="AlphaFoldDB" id="A0A524RKU9"/>
<evidence type="ECO:0000256" key="2">
    <source>
        <dbReference type="SAM" id="Phobius"/>
    </source>
</evidence>
<evidence type="ECO:0000313" key="3">
    <source>
        <dbReference type="EMBL" id="TGG90500.1"/>
    </source>
</evidence>
<organism evidence="3 4">
    <name type="scientific">Aphanocapsa feldmannii 277cV</name>
    <dbReference type="NCBI Taxonomy" id="2507553"/>
    <lineage>
        <taxon>Bacteria</taxon>
        <taxon>Bacillati</taxon>
        <taxon>Cyanobacteriota</taxon>
        <taxon>Cyanophyceae</taxon>
        <taxon>Oscillatoriophycideae</taxon>
        <taxon>Chroococcales</taxon>
        <taxon>Microcystaceae</taxon>
        <taxon>Aphanocapsa</taxon>
    </lineage>
</organism>
<gene>
    <name evidence="3" type="ORF">ERJ67_10635</name>
</gene>
<reference evidence="3 4" key="1">
    <citation type="journal article" date="2019" name="mSystems">
        <title>Life at home and on the roam: Genomic adaptions reflect the dual lifestyle of an intracellular, facultative symbiont.</title>
        <authorList>
            <person name="Burgsdorf I."/>
        </authorList>
    </citation>
    <scope>NUCLEOTIDE SEQUENCE [LARGE SCALE GENOMIC DNA]</scope>
    <source>
        <strain evidence="3">277cV</strain>
    </source>
</reference>
<sequence length="103" mass="10644">MFENAGLALPLTLAGLVVVAGGAYFLLSRSKPAGKDFSVVLDEKAETGNLPTAKAAATTEGTVAGAGFAPEQLNPFNNTPRPKRRPGASVGRFRAMAADLSRK</sequence>
<comment type="caution">
    <text evidence="3">The sequence shown here is derived from an EMBL/GenBank/DDBJ whole genome shotgun (WGS) entry which is preliminary data.</text>
</comment>
<name>A0A524RKU9_9CHRO</name>
<dbReference type="EMBL" id="SRMO01000087">
    <property type="protein sequence ID" value="TGG90500.1"/>
    <property type="molecule type" value="Genomic_DNA"/>
</dbReference>
<evidence type="ECO:0000313" key="4">
    <source>
        <dbReference type="Proteomes" id="UP000317990"/>
    </source>
</evidence>
<keyword evidence="2" id="KW-1133">Transmembrane helix</keyword>
<feature type="region of interest" description="Disordered" evidence="1">
    <location>
        <begin position="67"/>
        <end position="103"/>
    </location>
</feature>